<dbReference type="Proteomes" id="UP001464555">
    <property type="component" value="Unassembled WGS sequence"/>
</dbReference>
<keyword evidence="2" id="KW-1185">Reference proteome</keyword>
<protein>
    <submittedName>
        <fullName evidence="1">Uncharacterized protein</fullName>
    </submittedName>
</protein>
<evidence type="ECO:0000313" key="2">
    <source>
        <dbReference type="Proteomes" id="UP001464555"/>
    </source>
</evidence>
<accession>A0ABU9HVM0</accession>
<name>A0ABU9HVM0_9FLAO</name>
<evidence type="ECO:0000313" key="1">
    <source>
        <dbReference type="EMBL" id="MEL1244206.1"/>
    </source>
</evidence>
<comment type="caution">
    <text evidence="1">The sequence shown here is derived from an EMBL/GenBank/DDBJ whole genome shotgun (WGS) entry which is preliminary data.</text>
</comment>
<reference evidence="1 2" key="1">
    <citation type="submission" date="2024-04" db="EMBL/GenBank/DDBJ databases">
        <title>Flavobacterium sp. DGU11 16S ribosomal RNA gene Genome sequencing and assembly.</title>
        <authorList>
            <person name="Park S."/>
        </authorList>
    </citation>
    <scope>NUCLEOTIDE SEQUENCE [LARGE SCALE GENOMIC DNA]</scope>
    <source>
        <strain evidence="1 2">DGU11</strain>
    </source>
</reference>
<dbReference type="EMBL" id="JBBYHR010000003">
    <property type="protein sequence ID" value="MEL1244206.1"/>
    <property type="molecule type" value="Genomic_DNA"/>
</dbReference>
<sequence>MKTDRYTKIILTIIAACMVINVIEKIDLLPLAYASEPATKPSADFVEKPGYGLVPLNKDGSINVKMTTPTDVNLIGIKTYDELNVNVNLAKIGGYSTYGEIPVKVKE</sequence>
<proteinExistence type="predicted"/>
<dbReference type="RefSeq" id="WP_341696516.1">
    <property type="nucleotide sequence ID" value="NZ_JBBYHR010000003.1"/>
</dbReference>
<gene>
    <name evidence="1" type="ORF">AAEO56_08045</name>
</gene>
<organism evidence="1 2">
    <name type="scientific">Flavobacterium arundinis</name>
    <dbReference type="NCBI Taxonomy" id="3139143"/>
    <lineage>
        <taxon>Bacteria</taxon>
        <taxon>Pseudomonadati</taxon>
        <taxon>Bacteroidota</taxon>
        <taxon>Flavobacteriia</taxon>
        <taxon>Flavobacteriales</taxon>
        <taxon>Flavobacteriaceae</taxon>
        <taxon>Flavobacterium</taxon>
    </lineage>
</organism>